<dbReference type="PRINTS" id="PR00991">
    <property type="entry name" value="6PFRUCTKNASE"/>
</dbReference>
<proteinExistence type="predicted"/>
<reference evidence="3 4" key="1">
    <citation type="journal article" date="2018" name="Int. J. Syst. Evol. Microbiol.">
        <title>Glycomyces paridis sp. nov., isolated from the medicinal plant Paris polyphylla.</title>
        <authorList>
            <person name="Fang X.M."/>
            <person name="Bai J.L."/>
            <person name="Su J."/>
            <person name="Zhao L.L."/>
            <person name="Liu H.Y."/>
            <person name="Ma B.P."/>
            <person name="Zhang Y.Q."/>
            <person name="Yu L.Y."/>
        </authorList>
    </citation>
    <scope>NUCLEOTIDE SEQUENCE [LARGE SCALE GENOMIC DNA]</scope>
    <source>
        <strain evidence="3 4">CPCC 204357</strain>
    </source>
</reference>
<dbReference type="GO" id="GO:0005737">
    <property type="term" value="C:cytoplasm"/>
    <property type="evidence" value="ECO:0007669"/>
    <property type="project" value="TreeGrafter"/>
</dbReference>
<organism evidence="3 4">
    <name type="scientific">Glycomyces paridis</name>
    <dbReference type="NCBI Taxonomy" id="2126555"/>
    <lineage>
        <taxon>Bacteria</taxon>
        <taxon>Bacillati</taxon>
        <taxon>Actinomycetota</taxon>
        <taxon>Actinomycetes</taxon>
        <taxon>Glycomycetales</taxon>
        <taxon>Glycomycetaceae</taxon>
        <taxon>Glycomyces</taxon>
    </lineage>
</organism>
<protein>
    <submittedName>
        <fullName evidence="3">Histidine phosphatase family protein</fullName>
    </submittedName>
</protein>
<dbReference type="SMART" id="SM00855">
    <property type="entry name" value="PGAM"/>
    <property type="match status" value="1"/>
</dbReference>
<keyword evidence="4" id="KW-1185">Reference proteome</keyword>
<dbReference type="InterPro" id="IPR029033">
    <property type="entry name" value="His_PPase_superfam"/>
</dbReference>
<feature type="binding site" evidence="2">
    <location>
        <position position="90"/>
    </location>
    <ligand>
        <name>substrate</name>
    </ligand>
</feature>
<dbReference type="GO" id="GO:0005524">
    <property type="term" value="F:ATP binding"/>
    <property type="evidence" value="ECO:0007669"/>
    <property type="project" value="InterPro"/>
</dbReference>
<evidence type="ECO:0000313" key="3">
    <source>
        <dbReference type="EMBL" id="THV24346.1"/>
    </source>
</evidence>
<feature type="active site" description="Proton donor/acceptor" evidence="1">
    <location>
        <position position="114"/>
    </location>
</feature>
<accession>A0A4V4HN28</accession>
<evidence type="ECO:0000313" key="4">
    <source>
        <dbReference type="Proteomes" id="UP000305792"/>
    </source>
</evidence>
<feature type="binding site" evidence="2">
    <location>
        <begin position="40"/>
        <end position="47"/>
    </location>
    <ligand>
        <name>substrate</name>
    </ligand>
</feature>
<gene>
    <name evidence="3" type="ORF">E9998_22260</name>
</gene>
<evidence type="ECO:0000256" key="2">
    <source>
        <dbReference type="PIRSR" id="PIRSR613078-2"/>
    </source>
</evidence>
<dbReference type="InterPro" id="IPR050275">
    <property type="entry name" value="PGM_Phosphatase"/>
</dbReference>
<dbReference type="AlphaFoldDB" id="A0A4V4HN28"/>
<dbReference type="EMBL" id="STGX01000020">
    <property type="protein sequence ID" value="THV24346.1"/>
    <property type="molecule type" value="Genomic_DNA"/>
</dbReference>
<dbReference type="CDD" id="cd07067">
    <property type="entry name" value="HP_PGM_like"/>
    <property type="match status" value="1"/>
</dbReference>
<dbReference type="GO" id="GO:0016791">
    <property type="term" value="F:phosphatase activity"/>
    <property type="evidence" value="ECO:0007669"/>
    <property type="project" value="TreeGrafter"/>
</dbReference>
<name>A0A4V4HN28_9ACTN</name>
<dbReference type="PANTHER" id="PTHR48100:SF62">
    <property type="entry name" value="GLUCOSYL-3-PHOSPHOGLYCERATE PHOSPHATASE"/>
    <property type="match status" value="1"/>
</dbReference>
<dbReference type="Gene3D" id="3.40.50.1240">
    <property type="entry name" value="Phosphoglycerate mutase-like"/>
    <property type="match status" value="1"/>
</dbReference>
<dbReference type="Pfam" id="PF00300">
    <property type="entry name" value="His_Phos_1"/>
    <property type="match status" value="1"/>
</dbReference>
<sequence>MEGLPRDRVRGSGRRGAGEAIRGVRAAGRGRAVNRLLVVRHGQTEWNIAGRIQGSSDIDLDATGLAQAAEAAPELAAYEPVRIFSSDLRRAVETARPVADLVGVEIELDKRLRERAYGPWEGLTHVEIAERFPEDHRRWRSQEPLQHPEIETWAELHRRTADAVKDIVEAETEGTAIVVCHGGSARQIVGGILGWEQGPTSGLSGMDNAHWADLRRMRSGKWRLFGYNLGVPAAHTIGASPLAKGQQASR</sequence>
<dbReference type="GO" id="GO:0006003">
    <property type="term" value="P:fructose 2,6-bisphosphate metabolic process"/>
    <property type="evidence" value="ECO:0007669"/>
    <property type="project" value="InterPro"/>
</dbReference>
<feature type="binding site" evidence="2">
    <location>
        <begin position="114"/>
        <end position="117"/>
    </location>
    <ligand>
        <name>substrate</name>
    </ligand>
</feature>
<comment type="caution">
    <text evidence="3">The sequence shown here is derived from an EMBL/GenBank/DDBJ whole genome shotgun (WGS) entry which is preliminary data.</text>
</comment>
<feature type="active site" description="Tele-phosphohistidine intermediate" evidence="1">
    <location>
        <position position="41"/>
    </location>
</feature>
<dbReference type="PANTHER" id="PTHR48100">
    <property type="entry name" value="BROAD-SPECIFICITY PHOSPHATASE YOR283W-RELATED"/>
    <property type="match status" value="1"/>
</dbReference>
<dbReference type="InterPro" id="IPR003094">
    <property type="entry name" value="6Pfruct_kin"/>
</dbReference>
<dbReference type="InterPro" id="IPR013078">
    <property type="entry name" value="His_Pase_superF_clade-1"/>
</dbReference>
<dbReference type="SUPFAM" id="SSF53254">
    <property type="entry name" value="Phosphoglycerate mutase-like"/>
    <property type="match status" value="1"/>
</dbReference>
<dbReference type="PROSITE" id="PS00175">
    <property type="entry name" value="PG_MUTASE"/>
    <property type="match status" value="1"/>
</dbReference>
<dbReference type="Proteomes" id="UP000305792">
    <property type="component" value="Unassembled WGS sequence"/>
</dbReference>
<evidence type="ECO:0000256" key="1">
    <source>
        <dbReference type="PIRSR" id="PIRSR613078-1"/>
    </source>
</evidence>
<dbReference type="InterPro" id="IPR001345">
    <property type="entry name" value="PG/BPGM_mutase_AS"/>
</dbReference>